<protein>
    <recommendedName>
        <fullName evidence="2">GRAM domain-containing protein</fullName>
    </recommendedName>
</protein>
<evidence type="ECO:0000259" key="2">
    <source>
        <dbReference type="SMART" id="SM00568"/>
    </source>
</evidence>
<gene>
    <name evidence="3" type="ORF">LSALG_LOCUS15417</name>
</gene>
<reference evidence="3" key="1">
    <citation type="submission" date="2023-04" db="EMBL/GenBank/DDBJ databases">
        <authorList>
            <person name="Vijverberg K."/>
            <person name="Xiong W."/>
            <person name="Schranz E."/>
        </authorList>
    </citation>
    <scope>NUCLEOTIDE SEQUENCE</scope>
</reference>
<dbReference type="InterPro" id="IPR037848">
    <property type="entry name" value="GEM-like"/>
</dbReference>
<dbReference type="Proteomes" id="UP001177003">
    <property type="component" value="Chromosome 3"/>
</dbReference>
<evidence type="ECO:0000313" key="4">
    <source>
        <dbReference type="Proteomes" id="UP001177003"/>
    </source>
</evidence>
<comment type="similarity">
    <text evidence="1">Belongs to the GEM family.</text>
</comment>
<feature type="domain" description="GRAM" evidence="2">
    <location>
        <begin position="85"/>
        <end position="163"/>
    </location>
</feature>
<organism evidence="3 4">
    <name type="scientific">Lactuca saligna</name>
    <name type="common">Willowleaf lettuce</name>
    <dbReference type="NCBI Taxonomy" id="75948"/>
    <lineage>
        <taxon>Eukaryota</taxon>
        <taxon>Viridiplantae</taxon>
        <taxon>Streptophyta</taxon>
        <taxon>Embryophyta</taxon>
        <taxon>Tracheophyta</taxon>
        <taxon>Spermatophyta</taxon>
        <taxon>Magnoliopsida</taxon>
        <taxon>eudicotyledons</taxon>
        <taxon>Gunneridae</taxon>
        <taxon>Pentapetalae</taxon>
        <taxon>asterids</taxon>
        <taxon>campanulids</taxon>
        <taxon>Asterales</taxon>
        <taxon>Asteraceae</taxon>
        <taxon>Cichorioideae</taxon>
        <taxon>Cichorieae</taxon>
        <taxon>Lactucinae</taxon>
        <taxon>Lactuca</taxon>
    </lineage>
</organism>
<proteinExistence type="inferred from homology"/>
<dbReference type="AlphaFoldDB" id="A0AA35YK26"/>
<evidence type="ECO:0000256" key="1">
    <source>
        <dbReference type="ARBA" id="ARBA00009414"/>
    </source>
</evidence>
<dbReference type="EMBL" id="OX465079">
    <property type="protein sequence ID" value="CAI9275384.1"/>
    <property type="molecule type" value="Genomic_DNA"/>
</dbReference>
<name>A0AA35YK26_LACSI</name>
<sequence>MDPRFLQHVMGIPIRSSTKGLLSTEPYQPHCPLSTTSSKINGIERKDSFAVWIKDYVSLGPKLIEIMKDKLNHGAKIFRFGSQRKLFRKRFSIKEEEKLLQASQCCLYTTAGAIAGVLFVSTERVAFCSDRPIITVSRTGELVKFQYKVSIPLGKIKGVEESVNMKRTWNNCAEIVTIDDFNFWFMGLINYKKILRYLHHATSHDCLCKLS</sequence>
<dbReference type="InterPro" id="IPR004182">
    <property type="entry name" value="GRAM"/>
</dbReference>
<evidence type="ECO:0000313" key="3">
    <source>
        <dbReference type="EMBL" id="CAI9275384.1"/>
    </source>
</evidence>
<dbReference type="Gene3D" id="2.30.29.30">
    <property type="entry name" value="Pleckstrin-homology domain (PH domain)/Phosphotyrosine-binding domain (PTB)"/>
    <property type="match status" value="1"/>
</dbReference>
<dbReference type="InterPro" id="IPR011993">
    <property type="entry name" value="PH-like_dom_sf"/>
</dbReference>
<dbReference type="PANTHER" id="PTHR31969">
    <property type="entry name" value="GEM-LIKE PROTEIN 2"/>
    <property type="match status" value="1"/>
</dbReference>
<dbReference type="SMART" id="SM00568">
    <property type="entry name" value="GRAM"/>
    <property type="match status" value="1"/>
</dbReference>
<dbReference type="Pfam" id="PF02893">
    <property type="entry name" value="GRAM"/>
    <property type="match status" value="1"/>
</dbReference>
<accession>A0AA35YK26</accession>
<keyword evidence="4" id="KW-1185">Reference proteome</keyword>